<proteinExistence type="predicted"/>
<evidence type="ECO:0000313" key="3">
    <source>
        <dbReference type="Proteomes" id="UP001216510"/>
    </source>
</evidence>
<evidence type="ECO:0000256" key="1">
    <source>
        <dbReference type="SAM" id="SignalP"/>
    </source>
</evidence>
<keyword evidence="3" id="KW-1185">Reference proteome</keyword>
<name>A0ABY8BAT1_9BURK</name>
<accession>A0ABY8BAT1</accession>
<gene>
    <name evidence="2" type="ORF">PX653_18675</name>
</gene>
<organism evidence="2 3">
    <name type="scientific">Pseudoduganella chitinolytica</name>
    <dbReference type="NCBI Taxonomy" id="34070"/>
    <lineage>
        <taxon>Bacteria</taxon>
        <taxon>Pseudomonadati</taxon>
        <taxon>Pseudomonadota</taxon>
        <taxon>Betaproteobacteria</taxon>
        <taxon>Burkholderiales</taxon>
        <taxon>Oxalobacteraceae</taxon>
        <taxon>Telluria group</taxon>
        <taxon>Pseudoduganella</taxon>
    </lineage>
</organism>
<evidence type="ECO:0000313" key="2">
    <source>
        <dbReference type="EMBL" id="WEF31474.1"/>
    </source>
</evidence>
<reference evidence="2 3" key="1">
    <citation type="submission" date="2023-02" db="EMBL/GenBank/DDBJ databases">
        <title>Gemone sequence of Telluria chitinolytica ACM 3522T.</title>
        <authorList>
            <person name="Frediansyah A."/>
            <person name="Miess H."/>
            <person name="Gross H."/>
        </authorList>
    </citation>
    <scope>NUCLEOTIDE SEQUENCE [LARGE SCALE GENOMIC DNA]</scope>
    <source>
        <strain evidence="2 3">ACM 3522</strain>
    </source>
</reference>
<feature type="signal peptide" evidence="1">
    <location>
        <begin position="1"/>
        <end position="20"/>
    </location>
</feature>
<dbReference type="RefSeq" id="WP_277414246.1">
    <property type="nucleotide sequence ID" value="NZ_CP119083.1"/>
</dbReference>
<keyword evidence="1" id="KW-0732">Signal</keyword>
<dbReference type="Proteomes" id="UP001216510">
    <property type="component" value="Chromosome"/>
</dbReference>
<dbReference type="EMBL" id="CP119083">
    <property type="protein sequence ID" value="WEF31474.1"/>
    <property type="molecule type" value="Genomic_DNA"/>
</dbReference>
<sequence length="104" mass="11265">MLDNAALPLAMALAAAAATAAYQSREIEGEVYRAVRQAFKAGGADYRAAVAQAMGDGSISRWELTGLQQQLARDGQPFIIDVRTVNLREERVLFAAAARWAARR</sequence>
<feature type="chain" id="PRO_5045229650" evidence="1">
    <location>
        <begin position="21"/>
        <end position="104"/>
    </location>
</feature>
<protein>
    <submittedName>
        <fullName evidence="2">Uncharacterized protein</fullName>
    </submittedName>
</protein>